<evidence type="ECO:0000313" key="2">
    <source>
        <dbReference type="Proteomes" id="UP000030185"/>
    </source>
</evidence>
<evidence type="ECO:0000313" key="1">
    <source>
        <dbReference type="EMBL" id="GAL84835.1"/>
    </source>
</evidence>
<name>A0A098LD52_9BACT</name>
<organism evidence="1 2">
    <name type="scientific">Sporocytophaga myxococcoides</name>
    <dbReference type="NCBI Taxonomy" id="153721"/>
    <lineage>
        <taxon>Bacteria</taxon>
        <taxon>Pseudomonadati</taxon>
        <taxon>Bacteroidota</taxon>
        <taxon>Cytophagia</taxon>
        <taxon>Cytophagales</taxon>
        <taxon>Cytophagaceae</taxon>
        <taxon>Sporocytophaga</taxon>
    </lineage>
</organism>
<protein>
    <submittedName>
        <fullName evidence="1">Uncharacterized protein</fullName>
    </submittedName>
</protein>
<comment type="caution">
    <text evidence="1">The sequence shown here is derived from an EMBL/GenBank/DDBJ whole genome shotgun (WGS) entry which is preliminary data.</text>
</comment>
<keyword evidence="2" id="KW-1185">Reference proteome</keyword>
<dbReference type="EMBL" id="BBLT01000003">
    <property type="protein sequence ID" value="GAL84835.1"/>
    <property type="molecule type" value="Genomic_DNA"/>
</dbReference>
<proteinExistence type="predicted"/>
<reference evidence="1 2" key="1">
    <citation type="submission" date="2014-09" db="EMBL/GenBank/DDBJ databases">
        <title>Sporocytophaga myxococcoides PG-01 genome sequencing.</title>
        <authorList>
            <person name="Liu L."/>
            <person name="Gao P.J."/>
            <person name="Chen G.J."/>
            <person name="Wang L.S."/>
        </authorList>
    </citation>
    <scope>NUCLEOTIDE SEQUENCE [LARGE SCALE GENOMIC DNA]</scope>
    <source>
        <strain evidence="1 2">PG-01</strain>
    </source>
</reference>
<gene>
    <name evidence="1" type="ORF">MYP_2063</name>
</gene>
<sequence>MALLIKQPFHVGLSQNLNKYYTSPFTKKSLNHTVNLVLHDEILAPTIFLITI</sequence>
<accession>A0A098LD52</accession>
<dbReference type="Proteomes" id="UP000030185">
    <property type="component" value="Unassembled WGS sequence"/>
</dbReference>
<dbReference type="AlphaFoldDB" id="A0A098LD52"/>